<keyword evidence="7" id="KW-0520">NAD</keyword>
<evidence type="ECO:0000256" key="8">
    <source>
        <dbReference type="RuleBase" id="RU361277"/>
    </source>
</evidence>
<dbReference type="AlphaFoldDB" id="A0A6A7C5J5"/>
<dbReference type="GO" id="GO:0008270">
    <property type="term" value="F:zinc ion binding"/>
    <property type="evidence" value="ECO:0007669"/>
    <property type="project" value="InterPro"/>
</dbReference>
<dbReference type="InterPro" id="IPR036291">
    <property type="entry name" value="NAD(P)-bd_dom_sf"/>
</dbReference>
<dbReference type="Pfam" id="PF00107">
    <property type="entry name" value="ADH_zinc_N"/>
    <property type="match status" value="1"/>
</dbReference>
<keyword evidence="6" id="KW-0560">Oxidoreductase</keyword>
<accession>A0A6A7C5J5</accession>
<comment type="pathway">
    <text evidence="2">Carbohydrate degradation.</text>
</comment>
<protein>
    <submittedName>
        <fullName evidence="10">GroES-like protein</fullName>
    </submittedName>
</protein>
<evidence type="ECO:0000256" key="6">
    <source>
        <dbReference type="ARBA" id="ARBA00023002"/>
    </source>
</evidence>
<evidence type="ECO:0000259" key="9">
    <source>
        <dbReference type="SMART" id="SM00829"/>
    </source>
</evidence>
<reference evidence="10" key="1">
    <citation type="journal article" date="2020" name="Stud. Mycol.">
        <title>101 Dothideomycetes genomes: a test case for predicting lifestyles and emergence of pathogens.</title>
        <authorList>
            <person name="Haridas S."/>
            <person name="Albert R."/>
            <person name="Binder M."/>
            <person name="Bloem J."/>
            <person name="Labutti K."/>
            <person name="Salamov A."/>
            <person name="Andreopoulos B."/>
            <person name="Baker S."/>
            <person name="Barry K."/>
            <person name="Bills G."/>
            <person name="Bluhm B."/>
            <person name="Cannon C."/>
            <person name="Castanera R."/>
            <person name="Culley D."/>
            <person name="Daum C."/>
            <person name="Ezra D."/>
            <person name="Gonzalez J."/>
            <person name="Henrissat B."/>
            <person name="Kuo A."/>
            <person name="Liang C."/>
            <person name="Lipzen A."/>
            <person name="Lutzoni F."/>
            <person name="Magnuson J."/>
            <person name="Mondo S."/>
            <person name="Nolan M."/>
            <person name="Ohm R."/>
            <person name="Pangilinan J."/>
            <person name="Park H.-J."/>
            <person name="Ramirez L."/>
            <person name="Alfaro M."/>
            <person name="Sun H."/>
            <person name="Tritt A."/>
            <person name="Yoshinaga Y."/>
            <person name="Zwiers L.-H."/>
            <person name="Turgeon B."/>
            <person name="Goodwin S."/>
            <person name="Spatafora J."/>
            <person name="Crous P."/>
            <person name="Grigoriev I."/>
        </authorList>
    </citation>
    <scope>NUCLEOTIDE SEQUENCE</scope>
    <source>
        <strain evidence="10">CBS 480.64</strain>
    </source>
</reference>
<proteinExistence type="inferred from homology"/>
<evidence type="ECO:0000256" key="2">
    <source>
        <dbReference type="ARBA" id="ARBA00004921"/>
    </source>
</evidence>
<dbReference type="InterPro" id="IPR013149">
    <property type="entry name" value="ADH-like_C"/>
</dbReference>
<dbReference type="CDD" id="cd05285">
    <property type="entry name" value="sorbitol_DH"/>
    <property type="match status" value="1"/>
</dbReference>
<dbReference type="SUPFAM" id="SSF50129">
    <property type="entry name" value="GroES-like"/>
    <property type="match status" value="1"/>
</dbReference>
<organism evidence="10 11">
    <name type="scientific">Piedraia hortae CBS 480.64</name>
    <dbReference type="NCBI Taxonomy" id="1314780"/>
    <lineage>
        <taxon>Eukaryota</taxon>
        <taxon>Fungi</taxon>
        <taxon>Dikarya</taxon>
        <taxon>Ascomycota</taxon>
        <taxon>Pezizomycotina</taxon>
        <taxon>Dothideomycetes</taxon>
        <taxon>Dothideomycetidae</taxon>
        <taxon>Capnodiales</taxon>
        <taxon>Piedraiaceae</taxon>
        <taxon>Piedraia</taxon>
    </lineage>
</organism>
<comment type="similarity">
    <text evidence="3 8">Belongs to the zinc-containing alcohol dehydrogenase family.</text>
</comment>
<evidence type="ECO:0000256" key="1">
    <source>
        <dbReference type="ARBA" id="ARBA00001947"/>
    </source>
</evidence>
<evidence type="ECO:0000313" key="10">
    <source>
        <dbReference type="EMBL" id="KAF2862517.1"/>
    </source>
</evidence>
<dbReference type="PANTHER" id="PTHR43161:SF25">
    <property type="entry name" value="ALCOHOL DEHYDROGENASE, PUTATIVE (AFU_ORTHOLOGUE AFUA_1G14390)-RELATED"/>
    <property type="match status" value="1"/>
</dbReference>
<evidence type="ECO:0000256" key="7">
    <source>
        <dbReference type="ARBA" id="ARBA00023027"/>
    </source>
</evidence>
<keyword evidence="5 8" id="KW-0862">Zinc</keyword>
<feature type="domain" description="Enoyl reductase (ER)" evidence="9">
    <location>
        <begin position="11"/>
        <end position="361"/>
    </location>
</feature>
<dbReference type="Proteomes" id="UP000799421">
    <property type="component" value="Unassembled WGS sequence"/>
</dbReference>
<evidence type="ECO:0000256" key="4">
    <source>
        <dbReference type="ARBA" id="ARBA00022723"/>
    </source>
</evidence>
<dbReference type="OrthoDB" id="5363962at2759"/>
<dbReference type="PROSITE" id="PS00059">
    <property type="entry name" value="ADH_ZINC"/>
    <property type="match status" value="1"/>
</dbReference>
<comment type="cofactor">
    <cofactor evidence="1 8">
        <name>Zn(2+)</name>
        <dbReference type="ChEBI" id="CHEBI:29105"/>
    </cofactor>
</comment>
<dbReference type="InterPro" id="IPR045306">
    <property type="entry name" value="SDH-like"/>
</dbReference>
<evidence type="ECO:0000256" key="5">
    <source>
        <dbReference type="ARBA" id="ARBA00022833"/>
    </source>
</evidence>
<name>A0A6A7C5J5_9PEZI</name>
<dbReference type="Gene3D" id="3.90.180.10">
    <property type="entry name" value="Medium-chain alcohol dehydrogenases, catalytic domain"/>
    <property type="match status" value="1"/>
</dbReference>
<dbReference type="InterPro" id="IPR013154">
    <property type="entry name" value="ADH-like_N"/>
</dbReference>
<dbReference type="SUPFAM" id="SSF51735">
    <property type="entry name" value="NAD(P)-binding Rossmann-fold domains"/>
    <property type="match status" value="1"/>
</dbReference>
<dbReference type="SMART" id="SM00829">
    <property type="entry name" value="PKS_ER"/>
    <property type="match status" value="1"/>
</dbReference>
<dbReference type="Gene3D" id="3.40.50.720">
    <property type="entry name" value="NAD(P)-binding Rossmann-like Domain"/>
    <property type="match status" value="1"/>
</dbReference>
<dbReference type="InterPro" id="IPR020843">
    <property type="entry name" value="ER"/>
</dbReference>
<gene>
    <name evidence="10" type="ORF">K470DRAFT_275239</name>
</gene>
<dbReference type="GO" id="GO:0006062">
    <property type="term" value="P:sorbitol catabolic process"/>
    <property type="evidence" value="ECO:0007669"/>
    <property type="project" value="TreeGrafter"/>
</dbReference>
<dbReference type="EMBL" id="MU005965">
    <property type="protein sequence ID" value="KAF2862517.1"/>
    <property type="molecule type" value="Genomic_DNA"/>
</dbReference>
<evidence type="ECO:0000313" key="11">
    <source>
        <dbReference type="Proteomes" id="UP000799421"/>
    </source>
</evidence>
<dbReference type="GO" id="GO:0003939">
    <property type="term" value="F:L-iditol 2-dehydrogenase (NAD+) activity"/>
    <property type="evidence" value="ECO:0007669"/>
    <property type="project" value="TreeGrafter"/>
</dbReference>
<keyword evidence="11" id="KW-1185">Reference proteome</keyword>
<dbReference type="InterPro" id="IPR002328">
    <property type="entry name" value="ADH_Zn_CS"/>
</dbReference>
<dbReference type="InterPro" id="IPR011032">
    <property type="entry name" value="GroES-like_sf"/>
</dbReference>
<dbReference type="Pfam" id="PF08240">
    <property type="entry name" value="ADH_N"/>
    <property type="match status" value="1"/>
</dbReference>
<dbReference type="PANTHER" id="PTHR43161">
    <property type="entry name" value="SORBITOL DEHYDROGENASE"/>
    <property type="match status" value="1"/>
</dbReference>
<sequence>MSTSIASVLHGPKDLRLEPRSLPTPAPDELQIRITATGLCGSDLHYYHTFRNGSIYVLEPLSLGHESAGIVVAVGSSISPSTFSVNDKVAIECAIPCSTCSFCTSHPSRQNLCPNLRFRSSGKLYPHFQGTLQQRINHPARWCYKLPEQMGCEMGALLEPLGVAVHAWRRAQAERGERVLVLGAGAVGLLCAGVGMLRGMDVTIADLDVGRVGFAVENRFAGRKVVLSPPEKDAGVERMEGIAREVGEFDLVMECTGVPACVQLGIYAARPGGRVMLIGMGHPVQTLPIGAAALREVDLLGVFRYTDTYPESMEIVSKALDDPKAPDIGKLVTHRFRGLESVPDAFERAGKSRDEEGNVVVKVMVVDE</sequence>
<keyword evidence="4 8" id="KW-0479">Metal-binding</keyword>
<evidence type="ECO:0000256" key="3">
    <source>
        <dbReference type="ARBA" id="ARBA00008072"/>
    </source>
</evidence>